<evidence type="ECO:0000313" key="1">
    <source>
        <dbReference type="EMBL" id="KAK4394696.1"/>
    </source>
</evidence>
<keyword evidence="2" id="KW-1185">Reference proteome</keyword>
<dbReference type="EMBL" id="JACGWL010000009">
    <property type="protein sequence ID" value="KAK4394696.1"/>
    <property type="molecule type" value="Genomic_DNA"/>
</dbReference>
<dbReference type="PANTHER" id="PTHR15140">
    <property type="entry name" value="TUBULIN-SPECIFIC CHAPERONE E"/>
    <property type="match status" value="1"/>
</dbReference>
<dbReference type="InterPro" id="IPR032675">
    <property type="entry name" value="LRR_dom_sf"/>
</dbReference>
<proteinExistence type="predicted"/>
<dbReference type="Gene3D" id="3.80.10.10">
    <property type="entry name" value="Ribonuclease Inhibitor"/>
    <property type="match status" value="1"/>
</dbReference>
<accession>A0AAE1WK11</accession>
<dbReference type="Proteomes" id="UP001289374">
    <property type="component" value="Unassembled WGS sequence"/>
</dbReference>
<dbReference type="SUPFAM" id="SSF52047">
    <property type="entry name" value="RNI-like"/>
    <property type="match status" value="1"/>
</dbReference>
<comment type="caution">
    <text evidence="1">The sequence shown here is derived from an EMBL/GenBank/DDBJ whole genome shotgun (WGS) entry which is preliminary data.</text>
</comment>
<reference evidence="1" key="1">
    <citation type="submission" date="2020-06" db="EMBL/GenBank/DDBJ databases">
        <authorList>
            <person name="Li T."/>
            <person name="Hu X."/>
            <person name="Zhang T."/>
            <person name="Song X."/>
            <person name="Zhang H."/>
            <person name="Dai N."/>
            <person name="Sheng W."/>
            <person name="Hou X."/>
            <person name="Wei L."/>
        </authorList>
    </citation>
    <scope>NUCLEOTIDE SEQUENCE</scope>
    <source>
        <strain evidence="1">K16</strain>
        <tissue evidence="1">Leaf</tissue>
    </source>
</reference>
<dbReference type="AlphaFoldDB" id="A0AAE1WK11"/>
<gene>
    <name evidence="1" type="ORF">Sango_1623900</name>
</gene>
<organism evidence="1 2">
    <name type="scientific">Sesamum angolense</name>
    <dbReference type="NCBI Taxonomy" id="2727404"/>
    <lineage>
        <taxon>Eukaryota</taxon>
        <taxon>Viridiplantae</taxon>
        <taxon>Streptophyta</taxon>
        <taxon>Embryophyta</taxon>
        <taxon>Tracheophyta</taxon>
        <taxon>Spermatophyta</taxon>
        <taxon>Magnoliopsida</taxon>
        <taxon>eudicotyledons</taxon>
        <taxon>Gunneridae</taxon>
        <taxon>Pentapetalae</taxon>
        <taxon>asterids</taxon>
        <taxon>lamiids</taxon>
        <taxon>Lamiales</taxon>
        <taxon>Pedaliaceae</taxon>
        <taxon>Sesamum</taxon>
    </lineage>
</organism>
<reference evidence="1" key="2">
    <citation type="journal article" date="2024" name="Plant">
        <title>Genomic evolution and insights into agronomic trait innovations of Sesamum species.</title>
        <authorList>
            <person name="Miao H."/>
            <person name="Wang L."/>
            <person name="Qu L."/>
            <person name="Liu H."/>
            <person name="Sun Y."/>
            <person name="Le M."/>
            <person name="Wang Q."/>
            <person name="Wei S."/>
            <person name="Zheng Y."/>
            <person name="Lin W."/>
            <person name="Duan Y."/>
            <person name="Cao H."/>
            <person name="Xiong S."/>
            <person name="Wang X."/>
            <person name="Wei L."/>
            <person name="Li C."/>
            <person name="Ma Q."/>
            <person name="Ju M."/>
            <person name="Zhao R."/>
            <person name="Li G."/>
            <person name="Mu C."/>
            <person name="Tian Q."/>
            <person name="Mei H."/>
            <person name="Zhang T."/>
            <person name="Gao T."/>
            <person name="Zhang H."/>
        </authorList>
    </citation>
    <scope>NUCLEOTIDE SEQUENCE</scope>
    <source>
        <strain evidence="1">K16</strain>
    </source>
</reference>
<dbReference type="PANTHER" id="PTHR15140:SF33">
    <property type="entry name" value="LATE BLIGHT RESISTANCE PROTEIN HOMOLOG R1A-3 ISOFORM X1"/>
    <property type="match status" value="1"/>
</dbReference>
<sequence>MTIIGSSLPNLEVLELYIAFNGREWSPIEGEFLRLKVLVIASPNLEQWGAEDIHFPNLHRLYLQLMRKLTEIPLSIGDINTLQSIHLNYECSWSAVQSAIEILEDQKEKGNESLQVYVNGKQVDKEQVFSDYDVFLDSDEEQVSVVSDQVQVLLDSDEEQVFSNSDDEQS</sequence>
<evidence type="ECO:0000313" key="2">
    <source>
        <dbReference type="Proteomes" id="UP001289374"/>
    </source>
</evidence>
<protein>
    <submittedName>
        <fullName evidence="1">Uncharacterized protein</fullName>
    </submittedName>
</protein>
<name>A0AAE1WK11_9LAMI</name>